<protein>
    <submittedName>
        <fullName evidence="1">Uncharacterized protein</fullName>
    </submittedName>
</protein>
<accession>A0A195EZQ3</accession>
<evidence type="ECO:0000313" key="2">
    <source>
        <dbReference type="Proteomes" id="UP000078541"/>
    </source>
</evidence>
<reference evidence="1 2" key="1">
    <citation type="submission" date="2016-03" db="EMBL/GenBank/DDBJ databases">
        <title>Trachymyrmex septentrionalis WGS genome.</title>
        <authorList>
            <person name="Nygaard S."/>
            <person name="Hu H."/>
            <person name="Boomsma J."/>
            <person name="Zhang G."/>
        </authorList>
    </citation>
    <scope>NUCLEOTIDE SEQUENCE [LARGE SCALE GENOMIC DNA]</scope>
    <source>
        <strain evidence="1">Tsep2-gDNA-1</strain>
        <tissue evidence="1">Whole body</tissue>
    </source>
</reference>
<dbReference type="AlphaFoldDB" id="A0A195EZQ3"/>
<dbReference type="EMBL" id="KQ981905">
    <property type="protein sequence ID" value="KYN33392.1"/>
    <property type="molecule type" value="Genomic_DNA"/>
</dbReference>
<dbReference type="STRING" id="34720.A0A195EZQ3"/>
<organism evidence="1 2">
    <name type="scientific">Trachymyrmex septentrionalis</name>
    <dbReference type="NCBI Taxonomy" id="34720"/>
    <lineage>
        <taxon>Eukaryota</taxon>
        <taxon>Metazoa</taxon>
        <taxon>Ecdysozoa</taxon>
        <taxon>Arthropoda</taxon>
        <taxon>Hexapoda</taxon>
        <taxon>Insecta</taxon>
        <taxon>Pterygota</taxon>
        <taxon>Neoptera</taxon>
        <taxon>Endopterygota</taxon>
        <taxon>Hymenoptera</taxon>
        <taxon>Apocrita</taxon>
        <taxon>Aculeata</taxon>
        <taxon>Formicoidea</taxon>
        <taxon>Formicidae</taxon>
        <taxon>Myrmicinae</taxon>
        <taxon>Trachymyrmex</taxon>
    </lineage>
</organism>
<proteinExistence type="predicted"/>
<gene>
    <name evidence="1" type="ORF">ALC56_12104</name>
</gene>
<evidence type="ECO:0000313" key="1">
    <source>
        <dbReference type="EMBL" id="KYN33392.1"/>
    </source>
</evidence>
<sequence>MPTELRWNYREGSGGGEGRWRDNHHYYVASSITRLSASRQFPGVALVTVITYDSCFRPDTGQNYSKGTKREARSEMEVEAVSVIFDL</sequence>
<dbReference type="Proteomes" id="UP000078541">
    <property type="component" value="Unassembled WGS sequence"/>
</dbReference>
<name>A0A195EZQ3_9HYME</name>
<keyword evidence="2" id="KW-1185">Reference proteome</keyword>